<evidence type="ECO:0000256" key="1">
    <source>
        <dbReference type="SAM" id="MobiDB-lite"/>
    </source>
</evidence>
<dbReference type="EMBL" id="CP064792">
    <property type="protein sequence ID" value="QSG16321.1"/>
    <property type="molecule type" value="Genomic_DNA"/>
</dbReference>
<feature type="compositionally biased region" description="Basic residues" evidence="1">
    <location>
        <begin position="221"/>
        <end position="231"/>
    </location>
</feature>
<name>A0A897NVR1_9EURY</name>
<sequence length="231" mass="25389">MTNISTRWLLVAAALLGLALLLPVVSAHGGLGVVNPTDDTARDVSPQPGDRHAPMVNDRPAVTDGDRSGHDRTDRGHHHGPWMNETHSGEWANGTYSGEWTNDTYGPHGPMHHGQWANDTHYNETYAGDWTNGTDGPYGSWMSHTYHNRTYSGEWANETYDPYGPMHHGQWVNDTHSEWANGADAGDWTNETHGPHGPWVNESQDDNAWTGDTDASDTRNGGHHRGPGGCR</sequence>
<dbReference type="Proteomes" id="UP000663292">
    <property type="component" value="Plasmid pHSR-Est01"/>
</dbReference>
<accession>A0A897NVR1</accession>
<feature type="region of interest" description="Disordered" evidence="1">
    <location>
        <begin position="179"/>
        <end position="231"/>
    </location>
</feature>
<feature type="compositionally biased region" description="Basic and acidic residues" evidence="1">
    <location>
        <begin position="64"/>
        <end position="74"/>
    </location>
</feature>
<evidence type="ECO:0000313" key="3">
    <source>
        <dbReference type="Proteomes" id="UP000663292"/>
    </source>
</evidence>
<evidence type="ECO:0000313" key="2">
    <source>
        <dbReference type="EMBL" id="QSG16321.1"/>
    </source>
</evidence>
<feature type="region of interest" description="Disordered" evidence="1">
    <location>
        <begin position="34"/>
        <end position="87"/>
    </location>
</feature>
<dbReference type="RefSeq" id="WP_229123124.1">
    <property type="nucleotide sequence ID" value="NZ_CP064792.1"/>
</dbReference>
<gene>
    <name evidence="2" type="ORF">HSEST_3057</name>
</gene>
<organism evidence="2 3">
    <name type="scientific">Halapricum desulfuricans</name>
    <dbReference type="NCBI Taxonomy" id="2841257"/>
    <lineage>
        <taxon>Archaea</taxon>
        <taxon>Methanobacteriati</taxon>
        <taxon>Methanobacteriota</taxon>
        <taxon>Stenosarchaea group</taxon>
        <taxon>Halobacteria</taxon>
        <taxon>Halobacteriales</taxon>
        <taxon>Haloarculaceae</taxon>
        <taxon>Halapricum</taxon>
    </lineage>
</organism>
<proteinExistence type="predicted"/>
<keyword evidence="2" id="KW-0614">Plasmid</keyword>
<protein>
    <submittedName>
        <fullName evidence="2">Uncharacterized protein</fullName>
    </submittedName>
</protein>
<reference evidence="2 3" key="1">
    <citation type="submission" date="2020-11" db="EMBL/GenBank/DDBJ databases">
        <title>Carbohydrate-dependent, anaerobic sulfur respiration: A novel catabolism in halophilic archaea.</title>
        <authorList>
            <person name="Sorokin D.Y."/>
            <person name="Messina E."/>
            <person name="Smedile F."/>
            <person name="La Cono V."/>
            <person name="Hallsworth J.E."/>
            <person name="Yakimov M.M."/>
        </authorList>
    </citation>
    <scope>NUCLEOTIDE SEQUENCE [LARGE SCALE GENOMIC DNA]</scope>
    <source>
        <strain evidence="2 3">HSR-Est</strain>
        <plasmid evidence="2 3">pHSR-Est01</plasmid>
    </source>
</reference>
<keyword evidence="3" id="KW-1185">Reference proteome</keyword>
<dbReference type="GeneID" id="68859442"/>
<geneLocation type="plasmid" evidence="2 3">
    <name>pHSR-Est01</name>
</geneLocation>
<dbReference type="AlphaFoldDB" id="A0A897NVR1"/>